<dbReference type="EMBL" id="MU860043">
    <property type="protein sequence ID" value="KAK4240275.1"/>
    <property type="molecule type" value="Genomic_DNA"/>
</dbReference>
<dbReference type="InterPro" id="IPR012677">
    <property type="entry name" value="Nucleotide-bd_a/b_plait_sf"/>
</dbReference>
<feature type="compositionally biased region" description="Basic residues" evidence="6">
    <location>
        <begin position="394"/>
        <end position="404"/>
    </location>
</feature>
<dbReference type="FunFam" id="1.25.40.90:FF:000026">
    <property type="entry name" value="RNA binding protein Nrd1"/>
    <property type="match status" value="1"/>
</dbReference>
<dbReference type="SMART" id="SM00582">
    <property type="entry name" value="RPR"/>
    <property type="match status" value="1"/>
</dbReference>
<dbReference type="Gene3D" id="3.30.70.330">
    <property type="match status" value="1"/>
</dbReference>
<feature type="compositionally biased region" description="Basic and acidic residues" evidence="6">
    <location>
        <begin position="675"/>
        <end position="691"/>
    </location>
</feature>
<dbReference type="Pfam" id="PF00076">
    <property type="entry name" value="RRM_1"/>
    <property type="match status" value="1"/>
</dbReference>
<dbReference type="InterPro" id="IPR006569">
    <property type="entry name" value="CID_dom"/>
</dbReference>
<evidence type="ECO:0000256" key="1">
    <source>
        <dbReference type="ARBA" id="ARBA00004123"/>
    </source>
</evidence>
<evidence type="ECO:0000256" key="2">
    <source>
        <dbReference type="ARBA" id="ARBA00022553"/>
    </source>
</evidence>
<dbReference type="GO" id="GO:0031124">
    <property type="term" value="P:mRNA 3'-end processing"/>
    <property type="evidence" value="ECO:0007669"/>
    <property type="project" value="UniProtKB-ARBA"/>
</dbReference>
<feature type="domain" description="RRM" evidence="7">
    <location>
        <begin position="486"/>
        <end position="556"/>
    </location>
</feature>
<evidence type="ECO:0000313" key="10">
    <source>
        <dbReference type="Proteomes" id="UP001303760"/>
    </source>
</evidence>
<sequence length="726" mass="76822">MASPVVAELEAGLQAMLQLKPPGVSGSRITNITALCVANVQHESVLIQKLFTHFKKTPGTHKLGVLYVVDSVTRKWLDQAKAQGQTPSLSAPDGTFAAGVHRVTELIPLLMNDIIATAPEDQKEKIRKLVDIWEKGQTFPASMVNSFREKLNAPRPNESTTPPGSPPADLKASLGSGGKPPAPPANPAIPNILDTLASIARQNASSAQSNPSLAAPAPASTPATAPVFSTSGGSQNIGAMQPAPAPVQAQPSMPFLPPSQPAAQPVNVPGLPFAFPPPMRPAQAAPPAASVPPAGAAPPPPNVASNPAATTVQLVAALAAQGIPVDKIASVIQMMGQTGAIPPAAPPQIPQPAQTGYAVPPVGGAAPGPAPWDAPRPDDARDRTGYHDGMRSPNRARGRSRSRSPPRWDGRGSPRSRANDRGFDYGHPGSPGRSRTDDRRGHMPDYRQRSPRGRRAESPSREPFQQEKWVEYDNSLPNGCIRVYSRTLFVGGVTCSEAELRDIFNQFGQVQTCIVNKDKRHAFVKMYYRKDAERAKAAMEEARHQEYQLRTRWGVGFGPRDCSDYQSGISVIPIHKLTEADRKWMLTAPYGGSGGRPIVHGLCVEEPDIEIGAGVSSKAISRRMQTDKGGNHGPKSSRRPEDEPGFGGAGGSSGGGRWGRYGREKHHGGGGGPGRDQRRGGSDDRNDKGANSDEPVVLGLPAGITMGPNGINYPPNFAFGAATSNP</sequence>
<feature type="compositionally biased region" description="Low complexity" evidence="6">
    <location>
        <begin position="281"/>
        <end position="294"/>
    </location>
</feature>
<dbReference type="InterPro" id="IPR035979">
    <property type="entry name" value="RBD_domain_sf"/>
</dbReference>
<dbReference type="PANTHER" id="PTHR23140:SF4">
    <property type="entry name" value="PROTEIN CBR-NRD-1"/>
    <property type="match status" value="1"/>
</dbReference>
<dbReference type="Pfam" id="PF04818">
    <property type="entry name" value="CID"/>
    <property type="match status" value="1"/>
</dbReference>
<dbReference type="InterPro" id="IPR048892">
    <property type="entry name" value="Nrd1_Seb1_dom2"/>
</dbReference>
<feature type="domain" description="CID" evidence="8">
    <location>
        <begin position="1"/>
        <end position="155"/>
    </location>
</feature>
<keyword evidence="3 5" id="KW-0694">RNA-binding</keyword>
<dbReference type="PROSITE" id="PS50102">
    <property type="entry name" value="RRM"/>
    <property type="match status" value="1"/>
</dbReference>
<dbReference type="SMART" id="SM00360">
    <property type="entry name" value="RRM"/>
    <property type="match status" value="1"/>
</dbReference>
<feature type="compositionally biased region" description="Gly residues" evidence="6">
    <location>
        <begin position="645"/>
        <end position="659"/>
    </location>
</feature>
<feature type="region of interest" description="Disordered" evidence="6">
    <location>
        <begin position="279"/>
        <end position="304"/>
    </location>
</feature>
<dbReference type="CDD" id="cd16984">
    <property type="entry name" value="CID_Nrd1_like"/>
    <property type="match status" value="1"/>
</dbReference>
<feature type="compositionally biased region" description="Low complexity" evidence="6">
    <location>
        <begin position="203"/>
        <end position="226"/>
    </location>
</feature>
<evidence type="ECO:0000259" key="8">
    <source>
        <dbReference type="PROSITE" id="PS51391"/>
    </source>
</evidence>
<dbReference type="Proteomes" id="UP001303760">
    <property type="component" value="Unassembled WGS sequence"/>
</dbReference>
<reference evidence="9" key="1">
    <citation type="journal article" date="2023" name="Mol. Phylogenet. Evol.">
        <title>Genome-scale phylogeny and comparative genomics of the fungal order Sordariales.</title>
        <authorList>
            <person name="Hensen N."/>
            <person name="Bonometti L."/>
            <person name="Westerberg I."/>
            <person name="Brannstrom I.O."/>
            <person name="Guillou S."/>
            <person name="Cros-Aarteil S."/>
            <person name="Calhoun S."/>
            <person name="Haridas S."/>
            <person name="Kuo A."/>
            <person name="Mondo S."/>
            <person name="Pangilinan J."/>
            <person name="Riley R."/>
            <person name="LaButti K."/>
            <person name="Andreopoulos B."/>
            <person name="Lipzen A."/>
            <person name="Chen C."/>
            <person name="Yan M."/>
            <person name="Daum C."/>
            <person name="Ng V."/>
            <person name="Clum A."/>
            <person name="Steindorff A."/>
            <person name="Ohm R.A."/>
            <person name="Martin F."/>
            <person name="Silar P."/>
            <person name="Natvig D.O."/>
            <person name="Lalanne C."/>
            <person name="Gautier V."/>
            <person name="Ament-Velasquez S.L."/>
            <person name="Kruys A."/>
            <person name="Hutchinson M.I."/>
            <person name="Powell A.J."/>
            <person name="Barry K."/>
            <person name="Miller A.N."/>
            <person name="Grigoriev I.V."/>
            <person name="Debuchy R."/>
            <person name="Gladieux P."/>
            <person name="Hiltunen Thoren M."/>
            <person name="Johannesson H."/>
        </authorList>
    </citation>
    <scope>NUCLEOTIDE SEQUENCE</scope>
    <source>
        <strain evidence="9">CBS 532.94</strain>
    </source>
</reference>
<dbReference type="AlphaFoldDB" id="A0AAN7HFS7"/>
<dbReference type="InterPro" id="IPR051485">
    <property type="entry name" value="SR-CTD_assoc_factor"/>
</dbReference>
<dbReference type="PANTHER" id="PTHR23140">
    <property type="entry name" value="RNA PROCESSING PROTEIN LD23810P"/>
    <property type="match status" value="1"/>
</dbReference>
<organism evidence="9 10">
    <name type="scientific">Achaetomium macrosporum</name>
    <dbReference type="NCBI Taxonomy" id="79813"/>
    <lineage>
        <taxon>Eukaryota</taxon>
        <taxon>Fungi</taxon>
        <taxon>Dikarya</taxon>
        <taxon>Ascomycota</taxon>
        <taxon>Pezizomycotina</taxon>
        <taxon>Sordariomycetes</taxon>
        <taxon>Sordariomycetidae</taxon>
        <taxon>Sordariales</taxon>
        <taxon>Chaetomiaceae</taxon>
        <taxon>Achaetomium</taxon>
    </lineage>
</organism>
<reference evidence="9" key="2">
    <citation type="submission" date="2023-05" db="EMBL/GenBank/DDBJ databases">
        <authorList>
            <consortium name="Lawrence Berkeley National Laboratory"/>
            <person name="Steindorff A."/>
            <person name="Hensen N."/>
            <person name="Bonometti L."/>
            <person name="Westerberg I."/>
            <person name="Brannstrom I.O."/>
            <person name="Guillou S."/>
            <person name="Cros-Aarteil S."/>
            <person name="Calhoun S."/>
            <person name="Haridas S."/>
            <person name="Kuo A."/>
            <person name="Mondo S."/>
            <person name="Pangilinan J."/>
            <person name="Riley R."/>
            <person name="Labutti K."/>
            <person name="Andreopoulos B."/>
            <person name="Lipzen A."/>
            <person name="Chen C."/>
            <person name="Yanf M."/>
            <person name="Daum C."/>
            <person name="Ng V."/>
            <person name="Clum A."/>
            <person name="Ohm R."/>
            <person name="Martin F."/>
            <person name="Silar P."/>
            <person name="Natvig D."/>
            <person name="Lalanne C."/>
            <person name="Gautier V."/>
            <person name="Ament-Velasquez S.L."/>
            <person name="Kruys A."/>
            <person name="Hutchinson M.I."/>
            <person name="Powell A.J."/>
            <person name="Barry K."/>
            <person name="Miller A.N."/>
            <person name="Grigoriev I.V."/>
            <person name="Debuchy R."/>
            <person name="Gladieux P."/>
            <person name="Thoren M.H."/>
            <person name="Johannesson H."/>
        </authorList>
    </citation>
    <scope>NUCLEOTIDE SEQUENCE</scope>
    <source>
        <strain evidence="9">CBS 532.94</strain>
    </source>
</reference>
<keyword evidence="10" id="KW-1185">Reference proteome</keyword>
<dbReference type="GO" id="GO:0005634">
    <property type="term" value="C:nucleus"/>
    <property type="evidence" value="ECO:0007669"/>
    <property type="project" value="UniProtKB-SubCell"/>
</dbReference>
<feature type="compositionally biased region" description="Low complexity" evidence="6">
    <location>
        <begin position="351"/>
        <end position="364"/>
    </location>
</feature>
<dbReference type="GO" id="GO:0031126">
    <property type="term" value="P:sno(s)RNA 3'-end processing"/>
    <property type="evidence" value="ECO:0007669"/>
    <property type="project" value="UniProtKB-ARBA"/>
</dbReference>
<dbReference type="SUPFAM" id="SSF54928">
    <property type="entry name" value="RNA-binding domain, RBD"/>
    <property type="match status" value="1"/>
</dbReference>
<keyword evidence="4" id="KW-0539">Nucleus</keyword>
<feature type="region of interest" description="Disordered" evidence="6">
    <location>
        <begin position="203"/>
        <end position="232"/>
    </location>
</feature>
<proteinExistence type="predicted"/>
<evidence type="ECO:0000256" key="6">
    <source>
        <dbReference type="SAM" id="MobiDB-lite"/>
    </source>
</evidence>
<evidence type="ECO:0000313" key="9">
    <source>
        <dbReference type="EMBL" id="KAK4240275.1"/>
    </source>
</evidence>
<dbReference type="GO" id="GO:0032991">
    <property type="term" value="C:protein-containing complex"/>
    <property type="evidence" value="ECO:0007669"/>
    <property type="project" value="UniProtKB-ARBA"/>
</dbReference>
<dbReference type="Gene3D" id="1.25.40.90">
    <property type="match status" value="1"/>
</dbReference>
<dbReference type="FunFam" id="3.30.70.330:FF:000397">
    <property type="entry name" value="RNA binding protein Nrd1"/>
    <property type="match status" value="1"/>
</dbReference>
<accession>A0AAN7HFS7</accession>
<keyword evidence="2" id="KW-0597">Phosphoprotein</keyword>
<evidence type="ECO:0000256" key="3">
    <source>
        <dbReference type="ARBA" id="ARBA00022884"/>
    </source>
</evidence>
<dbReference type="GO" id="GO:0010629">
    <property type="term" value="P:negative regulation of gene expression"/>
    <property type="evidence" value="ECO:0007669"/>
    <property type="project" value="UniProtKB-ARBA"/>
</dbReference>
<dbReference type="GO" id="GO:0003723">
    <property type="term" value="F:RNA binding"/>
    <property type="evidence" value="ECO:0007669"/>
    <property type="project" value="UniProtKB-UniRule"/>
</dbReference>
<dbReference type="Pfam" id="PF21380">
    <property type="entry name" value="Nrd1-Seb1_dom2"/>
    <property type="match status" value="1"/>
</dbReference>
<comment type="caution">
    <text evidence="9">The sequence shown here is derived from an EMBL/GenBank/DDBJ whole genome shotgun (WGS) entry which is preliminary data.</text>
</comment>
<feature type="compositionally biased region" description="Basic and acidic residues" evidence="6">
    <location>
        <begin position="434"/>
        <end position="466"/>
    </location>
</feature>
<feature type="region of interest" description="Disordered" evidence="6">
    <location>
        <begin position="152"/>
        <end position="190"/>
    </location>
</feature>
<dbReference type="InterPro" id="IPR008942">
    <property type="entry name" value="ENTH_VHS"/>
</dbReference>
<dbReference type="GO" id="GO:0006369">
    <property type="term" value="P:termination of RNA polymerase II transcription"/>
    <property type="evidence" value="ECO:0007669"/>
    <property type="project" value="UniProtKB-ARBA"/>
</dbReference>
<dbReference type="InterPro" id="IPR000504">
    <property type="entry name" value="RRM_dom"/>
</dbReference>
<comment type="subcellular location">
    <subcellularLocation>
        <location evidence="1">Nucleus</location>
    </subcellularLocation>
</comment>
<feature type="region of interest" description="Disordered" evidence="6">
    <location>
        <begin position="343"/>
        <end position="466"/>
    </location>
</feature>
<evidence type="ECO:0000256" key="5">
    <source>
        <dbReference type="PROSITE-ProRule" id="PRU00176"/>
    </source>
</evidence>
<feature type="compositionally biased region" description="Basic and acidic residues" evidence="6">
    <location>
        <begin position="375"/>
        <end position="390"/>
    </location>
</feature>
<gene>
    <name evidence="9" type="ORF">C8A03DRAFT_31576</name>
</gene>
<evidence type="ECO:0000256" key="4">
    <source>
        <dbReference type="ARBA" id="ARBA00023242"/>
    </source>
</evidence>
<protein>
    <submittedName>
        <fullName evidence="9">Rpb7-binding protein seb1</fullName>
    </submittedName>
</protein>
<dbReference type="SUPFAM" id="SSF48464">
    <property type="entry name" value="ENTH/VHS domain"/>
    <property type="match status" value="1"/>
</dbReference>
<feature type="compositionally biased region" description="Basic and acidic residues" evidence="6">
    <location>
        <begin position="406"/>
        <end position="424"/>
    </location>
</feature>
<dbReference type="PROSITE" id="PS51391">
    <property type="entry name" value="CID"/>
    <property type="match status" value="1"/>
</dbReference>
<evidence type="ECO:0000259" key="7">
    <source>
        <dbReference type="PROSITE" id="PS50102"/>
    </source>
</evidence>
<feature type="region of interest" description="Disordered" evidence="6">
    <location>
        <begin position="614"/>
        <end position="726"/>
    </location>
</feature>
<name>A0AAN7HFS7_9PEZI</name>